<feature type="compositionally biased region" description="Low complexity" evidence="1">
    <location>
        <begin position="295"/>
        <end position="305"/>
    </location>
</feature>
<dbReference type="EMBL" id="CAUYUJ010016285">
    <property type="protein sequence ID" value="CAK0863681.1"/>
    <property type="molecule type" value="Genomic_DNA"/>
</dbReference>
<sequence length="343" mass="36826">GPPTIPALPPHFSWLLVEGVALTRPRRMYRPPQSNKPHARHLPAVITLPLDTCPRKPKCLGIEVARSNSLGGTSGRGTTGPPFSCSFPLKGWHHDGRMKRFSCGSKEQQLLRPLGPVKRRKTVSWWTERSHVHNLLHRHWHHNDTQDSEAAPSDTLGKTEPPRNASGSTLRVRAASDSRGNTPLQGGPGAAESTRGTATTTRTAGSAMPARQHGTGAGLGARTAGSSRPPGAGGATASSRRKAPATRSWARAGERERERERATGAGRGEGDGRRRRGRGWPIKRAPRGAASLIKPGRPANGPHAAAGGGPSPRPRGTSWSRQVLETQEIRRGIREGGRYSTER</sequence>
<feature type="compositionally biased region" description="Basic and acidic residues" evidence="1">
    <location>
        <begin position="252"/>
        <end position="272"/>
    </location>
</feature>
<keyword evidence="3" id="KW-1185">Reference proteome</keyword>
<proteinExistence type="predicted"/>
<dbReference type="Proteomes" id="UP001189429">
    <property type="component" value="Unassembled WGS sequence"/>
</dbReference>
<evidence type="ECO:0000313" key="3">
    <source>
        <dbReference type="Proteomes" id="UP001189429"/>
    </source>
</evidence>
<accession>A0ABN9UUC3</accession>
<organism evidence="2 3">
    <name type="scientific">Prorocentrum cordatum</name>
    <dbReference type="NCBI Taxonomy" id="2364126"/>
    <lineage>
        <taxon>Eukaryota</taxon>
        <taxon>Sar</taxon>
        <taxon>Alveolata</taxon>
        <taxon>Dinophyceae</taxon>
        <taxon>Prorocentrales</taxon>
        <taxon>Prorocentraceae</taxon>
        <taxon>Prorocentrum</taxon>
    </lineage>
</organism>
<gene>
    <name evidence="2" type="ORF">PCOR1329_LOCUS51774</name>
</gene>
<protein>
    <submittedName>
        <fullName evidence="2">Uncharacterized protein</fullName>
    </submittedName>
</protein>
<name>A0ABN9UUC3_9DINO</name>
<feature type="compositionally biased region" description="Basic and acidic residues" evidence="1">
    <location>
        <begin position="327"/>
        <end position="343"/>
    </location>
</feature>
<evidence type="ECO:0000313" key="2">
    <source>
        <dbReference type="EMBL" id="CAK0863681.1"/>
    </source>
</evidence>
<feature type="compositionally biased region" description="Low complexity" evidence="1">
    <location>
        <begin position="220"/>
        <end position="238"/>
    </location>
</feature>
<reference evidence="2" key="1">
    <citation type="submission" date="2023-10" db="EMBL/GenBank/DDBJ databases">
        <authorList>
            <person name="Chen Y."/>
            <person name="Shah S."/>
            <person name="Dougan E. K."/>
            <person name="Thang M."/>
            <person name="Chan C."/>
        </authorList>
    </citation>
    <scope>NUCLEOTIDE SEQUENCE [LARGE SCALE GENOMIC DNA]</scope>
</reference>
<feature type="compositionally biased region" description="Low complexity" evidence="1">
    <location>
        <begin position="190"/>
        <end position="207"/>
    </location>
</feature>
<comment type="caution">
    <text evidence="2">The sequence shown here is derived from an EMBL/GenBank/DDBJ whole genome shotgun (WGS) entry which is preliminary data.</text>
</comment>
<feature type="non-terminal residue" evidence="2">
    <location>
        <position position="1"/>
    </location>
</feature>
<feature type="region of interest" description="Disordered" evidence="1">
    <location>
        <begin position="143"/>
        <end position="343"/>
    </location>
</feature>
<evidence type="ECO:0000256" key="1">
    <source>
        <dbReference type="SAM" id="MobiDB-lite"/>
    </source>
</evidence>